<dbReference type="EMBL" id="VOAH01000003">
    <property type="protein sequence ID" value="TVP41411.1"/>
    <property type="molecule type" value="Genomic_DNA"/>
</dbReference>
<sequence length="74" mass="7621">MTIYIMNNPKILGLGLLAVVILFSIVAVTPGAIHVSSTIQQVNAVEGDGAERECLSSSSALFFVSQPAVTTASA</sequence>
<organism evidence="1 2">
    <name type="scientific">Candidatus Nitrosocosmicus arcticus</name>
    <dbReference type="NCBI Taxonomy" id="2035267"/>
    <lineage>
        <taxon>Archaea</taxon>
        <taxon>Nitrososphaerota</taxon>
        <taxon>Nitrososphaeria</taxon>
        <taxon>Nitrososphaerales</taxon>
        <taxon>Nitrososphaeraceae</taxon>
        <taxon>Candidatus Nitrosocosmicus</taxon>
    </lineage>
</organism>
<proteinExistence type="predicted"/>
<name>A0A557SXT7_9ARCH</name>
<accession>A0A557SXT7</accession>
<gene>
    <name evidence="1" type="ORF">NARC_30125</name>
</gene>
<dbReference type="AlphaFoldDB" id="A0A557SXT7"/>
<evidence type="ECO:0000313" key="1">
    <source>
        <dbReference type="EMBL" id="TVP41411.1"/>
    </source>
</evidence>
<comment type="caution">
    <text evidence="1">The sequence shown here is derived from an EMBL/GenBank/DDBJ whole genome shotgun (WGS) entry which is preliminary data.</text>
</comment>
<keyword evidence="2" id="KW-1185">Reference proteome</keyword>
<evidence type="ECO:0000313" key="2">
    <source>
        <dbReference type="Proteomes" id="UP000315289"/>
    </source>
</evidence>
<protein>
    <submittedName>
        <fullName evidence="1">Uncharacterized protein</fullName>
    </submittedName>
</protein>
<dbReference type="Proteomes" id="UP000315289">
    <property type="component" value="Unassembled WGS sequence"/>
</dbReference>
<reference evidence="1 2" key="1">
    <citation type="journal article" date="2019" name="Front. Microbiol.">
        <title>Ammonia Oxidation by the Arctic Terrestrial Thaumarchaeote Candidatus Nitrosocosmicus arcticus Is Stimulated by Increasing Temperatures.</title>
        <authorList>
            <person name="Alves R.J.E."/>
            <person name="Kerou M."/>
            <person name="Zappe A."/>
            <person name="Bittner R."/>
            <person name="Abby S.S."/>
            <person name="Schmidt H.A."/>
            <person name="Pfeifer K."/>
            <person name="Schleper C."/>
        </authorList>
    </citation>
    <scope>NUCLEOTIDE SEQUENCE [LARGE SCALE GENOMIC DNA]</scope>
    <source>
        <strain evidence="1 2">Kfb</strain>
    </source>
</reference>